<dbReference type="GeneTree" id="ENSGT00950000182895"/>
<evidence type="ECO:0000256" key="1">
    <source>
        <dbReference type="ARBA" id="ARBA00022499"/>
    </source>
</evidence>
<dbReference type="PANTHER" id="PTHR10562">
    <property type="entry name" value="SMALL UBIQUITIN-RELATED MODIFIER"/>
    <property type="match status" value="1"/>
</dbReference>
<dbReference type="InterPro" id="IPR022617">
    <property type="entry name" value="Rad60/SUMO-like_dom"/>
</dbReference>
<name>A0A8C9KNR3_PANTA</name>
<evidence type="ECO:0000313" key="3">
    <source>
        <dbReference type="Ensembl" id="ENSPTIP00000024786.1"/>
    </source>
</evidence>
<organism evidence="3 4">
    <name type="scientific">Panthera tigris altaica</name>
    <name type="common">Siberian tiger</name>
    <dbReference type="NCBI Taxonomy" id="74533"/>
    <lineage>
        <taxon>Eukaryota</taxon>
        <taxon>Metazoa</taxon>
        <taxon>Chordata</taxon>
        <taxon>Craniata</taxon>
        <taxon>Vertebrata</taxon>
        <taxon>Euteleostomi</taxon>
        <taxon>Mammalia</taxon>
        <taxon>Eutheria</taxon>
        <taxon>Laurasiatheria</taxon>
        <taxon>Carnivora</taxon>
        <taxon>Feliformia</taxon>
        <taxon>Felidae</taxon>
        <taxon>Pantherinae</taxon>
        <taxon>Panthera</taxon>
    </lineage>
</organism>
<proteinExistence type="predicted"/>
<dbReference type="Gene3D" id="3.10.20.90">
    <property type="entry name" value="Phosphatidylinositol 3-kinase Catalytic Subunit, Chain A, domain 1"/>
    <property type="match status" value="1"/>
</dbReference>
<dbReference type="InterPro" id="IPR029071">
    <property type="entry name" value="Ubiquitin-like_domsf"/>
</dbReference>
<accession>A0A8C9KNR3</accession>
<reference evidence="3" key="2">
    <citation type="submission" date="2025-09" db="UniProtKB">
        <authorList>
            <consortium name="Ensembl"/>
        </authorList>
    </citation>
    <scope>IDENTIFICATION</scope>
</reference>
<feature type="domain" description="Rad60/SUMO-like" evidence="2">
    <location>
        <begin position="18"/>
        <end position="47"/>
    </location>
</feature>
<sequence>MADKKPKEGVKTKSNDHINLKVAGQDDSVVQFKIKRHTPLRKLMKHIAFFKLICQ</sequence>
<evidence type="ECO:0000259" key="2">
    <source>
        <dbReference type="Pfam" id="PF11976"/>
    </source>
</evidence>
<evidence type="ECO:0000313" key="4">
    <source>
        <dbReference type="Proteomes" id="UP000675900"/>
    </source>
</evidence>
<keyword evidence="4" id="KW-1185">Reference proteome</keyword>
<protein>
    <recommendedName>
        <fullName evidence="2">Rad60/SUMO-like domain-containing protein</fullName>
    </recommendedName>
</protein>
<dbReference type="Proteomes" id="UP000675900">
    <property type="component" value="Unassembled WGS sequence"/>
</dbReference>
<reference evidence="3" key="1">
    <citation type="submission" date="2025-08" db="UniProtKB">
        <authorList>
            <consortium name="Ensembl"/>
        </authorList>
    </citation>
    <scope>IDENTIFICATION</scope>
</reference>
<dbReference type="Ensembl" id="ENSPTIT00000029277.1">
    <property type="protein sequence ID" value="ENSPTIP00000024786.1"/>
    <property type="gene ID" value="ENSPTIG00000020777.1"/>
</dbReference>
<keyword evidence="1" id="KW-1017">Isopeptide bond</keyword>
<dbReference type="AlphaFoldDB" id="A0A8C9KNR3"/>
<dbReference type="Pfam" id="PF11976">
    <property type="entry name" value="Rad60-SLD"/>
    <property type="match status" value="1"/>
</dbReference>
<dbReference type="SUPFAM" id="SSF54236">
    <property type="entry name" value="Ubiquitin-like"/>
    <property type="match status" value="1"/>
</dbReference>